<dbReference type="Proteomes" id="UP001257627">
    <property type="component" value="Unassembled WGS sequence"/>
</dbReference>
<protein>
    <recommendedName>
        <fullName evidence="2">DUF11 domain-containing protein</fullName>
    </recommendedName>
</protein>
<name>A0ABU3V0Y8_9ACTN</name>
<keyword evidence="4" id="KW-1185">Reference proteome</keyword>
<evidence type="ECO:0000256" key="1">
    <source>
        <dbReference type="SAM" id="SignalP"/>
    </source>
</evidence>
<sequence length="146" mass="15335">MRSRIWLLVLTATALISPTTLASGASAAVTKVEYAYSSPEISEDGETVTWHWTLVNTGDGDADNVVLVHQLTPALKVIRVSAPCEAGTQTTTCRYGSLAAGGRREGELVAQVPEGSSGSVQIKGRVTWREPAPGQSPAIGSTDGRR</sequence>
<dbReference type="Pfam" id="PF01345">
    <property type="entry name" value="DUF11"/>
    <property type="match status" value="1"/>
</dbReference>
<keyword evidence="1" id="KW-0732">Signal</keyword>
<gene>
    <name evidence="3" type="ORF">PU648_47375</name>
</gene>
<proteinExistence type="predicted"/>
<feature type="domain" description="DUF11" evidence="2">
    <location>
        <begin position="43"/>
        <end position="120"/>
    </location>
</feature>
<organism evidence="3 4">
    <name type="scientific">Streptomyces mirabilis</name>
    <dbReference type="NCBI Taxonomy" id="68239"/>
    <lineage>
        <taxon>Bacteria</taxon>
        <taxon>Bacillati</taxon>
        <taxon>Actinomycetota</taxon>
        <taxon>Actinomycetes</taxon>
        <taxon>Kitasatosporales</taxon>
        <taxon>Streptomycetaceae</taxon>
        <taxon>Streptomyces</taxon>
    </lineage>
</organism>
<evidence type="ECO:0000313" key="3">
    <source>
        <dbReference type="EMBL" id="MDU8999843.1"/>
    </source>
</evidence>
<evidence type="ECO:0000259" key="2">
    <source>
        <dbReference type="Pfam" id="PF01345"/>
    </source>
</evidence>
<dbReference type="RefSeq" id="WP_266937802.1">
    <property type="nucleotide sequence ID" value="NZ_JAPEMK010000001.1"/>
</dbReference>
<evidence type="ECO:0000313" key="4">
    <source>
        <dbReference type="Proteomes" id="UP001257627"/>
    </source>
</evidence>
<dbReference type="EMBL" id="JARAKF010000001">
    <property type="protein sequence ID" value="MDU8999843.1"/>
    <property type="molecule type" value="Genomic_DNA"/>
</dbReference>
<reference evidence="3 4" key="1">
    <citation type="submission" date="2023-02" db="EMBL/GenBank/DDBJ databases">
        <authorList>
            <person name="Maleckis M."/>
        </authorList>
    </citation>
    <scope>NUCLEOTIDE SEQUENCE [LARGE SCALE GENOMIC DNA]</scope>
    <source>
        <strain evidence="3 4">P8-A2</strain>
    </source>
</reference>
<comment type="caution">
    <text evidence="3">The sequence shown here is derived from an EMBL/GenBank/DDBJ whole genome shotgun (WGS) entry which is preliminary data.</text>
</comment>
<dbReference type="InterPro" id="IPR013783">
    <property type="entry name" value="Ig-like_fold"/>
</dbReference>
<dbReference type="InterPro" id="IPR001434">
    <property type="entry name" value="OmcB-like_DUF11"/>
</dbReference>
<feature type="signal peptide" evidence="1">
    <location>
        <begin position="1"/>
        <end position="22"/>
    </location>
</feature>
<dbReference type="Gene3D" id="2.60.40.10">
    <property type="entry name" value="Immunoglobulins"/>
    <property type="match status" value="1"/>
</dbReference>
<accession>A0ABU3V0Y8</accession>
<feature type="chain" id="PRO_5047101437" description="DUF11 domain-containing protein" evidence="1">
    <location>
        <begin position="23"/>
        <end position="146"/>
    </location>
</feature>